<dbReference type="GO" id="GO:0071949">
    <property type="term" value="F:FAD binding"/>
    <property type="evidence" value="ECO:0007669"/>
    <property type="project" value="InterPro"/>
</dbReference>
<evidence type="ECO:0000313" key="2">
    <source>
        <dbReference type="EMBL" id="ACK67297.1"/>
    </source>
</evidence>
<dbReference type="InterPro" id="IPR016169">
    <property type="entry name" value="FAD-bd_PCMH_sub2"/>
</dbReference>
<dbReference type="AlphaFoldDB" id="B7JZ86"/>
<sequence>MNLRFRREIIAPWALRPTIQGLVYRPTHPREVPLYLSEVKGSLTVRGNGRSYGDVCVNPGGYHLNTLQLNKFLEFDDACGRLTCQAGVTLEEITALTLPKGWFLAVTPGTAKVTVGGCIGCDVHGKNHHHHGSFASTVLDFEIVTAQGLVLNCSRTNHQDLFWATVGGLGQTGVITRVTLQLMRVESAWMKVCYLRTKNLDETLELQDEYAKSTYSIAWIDSLARGQNLGRGIIMLGEHATLADLSVMSPSLLEKPLTVSAASNWNLPFFAPSGLFGSHVWKLFNQFYYQKHPNSAEPCLVDCQKYFYPADGVGNWNRIYGRRGFIEYQIAVSLAKGHEILRYIVEKLSRTGNGSFMAGLKCFGPGNCAPLSFPMEGYTLAVDMPVGNEQQGKLLAHLDELVAEAGGRVYFAKDSRLIPHCLPKMYPRYREWLDVVNQYDPNNLFSSGLVKRLGLRP</sequence>
<dbReference type="Gene3D" id="3.30.465.10">
    <property type="match status" value="1"/>
</dbReference>
<dbReference type="KEGG" id="cyp:PCC8801_3327"/>
<evidence type="ECO:0000259" key="1">
    <source>
        <dbReference type="PROSITE" id="PS51387"/>
    </source>
</evidence>
<dbReference type="InterPro" id="IPR006094">
    <property type="entry name" value="Oxid_FAD_bind_N"/>
</dbReference>
<dbReference type="Proteomes" id="UP000008204">
    <property type="component" value="Chromosome"/>
</dbReference>
<dbReference type="GO" id="GO:0016899">
    <property type="term" value="F:oxidoreductase activity, acting on the CH-OH group of donors, oxygen as acceptor"/>
    <property type="evidence" value="ECO:0007669"/>
    <property type="project" value="InterPro"/>
</dbReference>
<dbReference type="Pfam" id="PF01565">
    <property type="entry name" value="FAD_binding_4"/>
    <property type="match status" value="1"/>
</dbReference>
<dbReference type="SUPFAM" id="SSF56176">
    <property type="entry name" value="FAD-binding/transporter-associated domain-like"/>
    <property type="match status" value="1"/>
</dbReference>
<dbReference type="EMBL" id="CP001287">
    <property type="protein sequence ID" value="ACK67297.1"/>
    <property type="molecule type" value="Genomic_DNA"/>
</dbReference>
<protein>
    <submittedName>
        <fullName evidence="2">FAD linked oxidase domain protein</fullName>
    </submittedName>
</protein>
<dbReference type="InterPro" id="IPR016166">
    <property type="entry name" value="FAD-bd_PCMH"/>
</dbReference>
<dbReference type="PANTHER" id="PTHR43762">
    <property type="entry name" value="L-GULONOLACTONE OXIDASE"/>
    <property type="match status" value="1"/>
</dbReference>
<name>B7JZ86_RIPO1</name>
<dbReference type="PROSITE" id="PS51387">
    <property type="entry name" value="FAD_PCMH"/>
    <property type="match status" value="1"/>
</dbReference>
<keyword evidence="3" id="KW-1185">Reference proteome</keyword>
<organism evidence="2 3">
    <name type="scientific">Rippkaea orientalis (strain PCC 8801 / RF-1)</name>
    <name type="common">Cyanothece sp. (strain PCC 8801)</name>
    <dbReference type="NCBI Taxonomy" id="41431"/>
    <lineage>
        <taxon>Bacteria</taxon>
        <taxon>Bacillati</taxon>
        <taxon>Cyanobacteriota</taxon>
        <taxon>Cyanophyceae</taxon>
        <taxon>Oscillatoriophycideae</taxon>
        <taxon>Chroococcales</taxon>
        <taxon>Aphanothecaceae</taxon>
        <taxon>Rippkaea</taxon>
        <taxon>Rippkaea orientalis</taxon>
    </lineage>
</organism>
<proteinExistence type="predicted"/>
<dbReference type="PANTHER" id="PTHR43762:SF1">
    <property type="entry name" value="D-ARABINONO-1,4-LACTONE OXIDASE"/>
    <property type="match status" value="1"/>
</dbReference>
<dbReference type="InterPro" id="IPR036318">
    <property type="entry name" value="FAD-bd_PCMH-like_sf"/>
</dbReference>
<dbReference type="InterPro" id="IPR010031">
    <property type="entry name" value="FAD_lactone_oxidase-like"/>
</dbReference>
<dbReference type="OrthoDB" id="9768764at2"/>
<gene>
    <name evidence="2" type="ordered locus">PCC8801_3327</name>
</gene>
<accession>B7JZ86</accession>
<dbReference type="RefSeq" id="WP_012596558.1">
    <property type="nucleotide sequence ID" value="NC_011726.1"/>
</dbReference>
<dbReference type="STRING" id="41431.PCC8801_3327"/>
<reference evidence="3" key="1">
    <citation type="journal article" date="2011" name="MBio">
        <title>Novel metabolic attributes of the genus Cyanothece, comprising a group of unicellular nitrogen-fixing Cyanobacteria.</title>
        <authorList>
            <person name="Bandyopadhyay A."/>
            <person name="Elvitigala T."/>
            <person name="Welsh E."/>
            <person name="Stockel J."/>
            <person name="Liberton M."/>
            <person name="Min H."/>
            <person name="Sherman L.A."/>
            <person name="Pakrasi H.B."/>
        </authorList>
    </citation>
    <scope>NUCLEOTIDE SEQUENCE [LARGE SCALE GENOMIC DNA]</scope>
    <source>
        <strain evidence="3">PCC 8801</strain>
    </source>
</reference>
<feature type="domain" description="FAD-binding PCMH-type" evidence="1">
    <location>
        <begin position="15"/>
        <end position="185"/>
    </location>
</feature>
<evidence type="ECO:0000313" key="3">
    <source>
        <dbReference type="Proteomes" id="UP000008204"/>
    </source>
</evidence>
<dbReference type="HOGENOM" id="CLU_032465_0_0_3"/>
<dbReference type="eggNOG" id="COG0277">
    <property type="taxonomic scope" value="Bacteria"/>
</dbReference>